<dbReference type="KEGG" id="span:AWL63_18640"/>
<dbReference type="OrthoDB" id="7402961at2"/>
<evidence type="ECO:0000256" key="2">
    <source>
        <dbReference type="ARBA" id="ARBA00007613"/>
    </source>
</evidence>
<protein>
    <recommendedName>
        <fullName evidence="11">Agglutination protein</fullName>
    </recommendedName>
</protein>
<evidence type="ECO:0000256" key="1">
    <source>
        <dbReference type="ARBA" id="ARBA00004442"/>
    </source>
</evidence>
<feature type="region of interest" description="Disordered" evidence="8">
    <location>
        <begin position="1"/>
        <end position="23"/>
    </location>
</feature>
<evidence type="ECO:0000313" key="9">
    <source>
        <dbReference type="EMBL" id="AOH85655.1"/>
    </source>
</evidence>
<dbReference type="InterPro" id="IPR051906">
    <property type="entry name" value="TolC-like"/>
</dbReference>
<proteinExistence type="inferred from homology"/>
<keyword evidence="10" id="KW-1185">Reference proteome</keyword>
<evidence type="ECO:0000256" key="7">
    <source>
        <dbReference type="ARBA" id="ARBA00023237"/>
    </source>
</evidence>
<dbReference type="STRING" id="1560345.AWL63_18640"/>
<keyword evidence="7" id="KW-0998">Cell outer membrane</keyword>
<dbReference type="Pfam" id="PF02321">
    <property type="entry name" value="OEP"/>
    <property type="match status" value="1"/>
</dbReference>
<name>A0A1B3ZE13_9SPHN</name>
<dbReference type="PANTHER" id="PTHR30026:SF22">
    <property type="entry name" value="OUTER MEMBRANE EFFLUX PROTEIN"/>
    <property type="match status" value="1"/>
</dbReference>
<keyword evidence="3" id="KW-0813">Transport</keyword>
<organism evidence="9 10">
    <name type="scientific">Sphingomonas panacis</name>
    <dbReference type="NCBI Taxonomy" id="1560345"/>
    <lineage>
        <taxon>Bacteria</taxon>
        <taxon>Pseudomonadati</taxon>
        <taxon>Pseudomonadota</taxon>
        <taxon>Alphaproteobacteria</taxon>
        <taxon>Sphingomonadales</taxon>
        <taxon>Sphingomonadaceae</taxon>
        <taxon>Sphingomonas</taxon>
    </lineage>
</organism>
<dbReference type="GO" id="GO:0015288">
    <property type="term" value="F:porin activity"/>
    <property type="evidence" value="ECO:0007669"/>
    <property type="project" value="TreeGrafter"/>
</dbReference>
<accession>A0A1B3ZE13</accession>
<dbReference type="EMBL" id="CP014168">
    <property type="protein sequence ID" value="AOH85655.1"/>
    <property type="molecule type" value="Genomic_DNA"/>
</dbReference>
<gene>
    <name evidence="9" type="ORF">AWL63_18640</name>
</gene>
<dbReference type="Proteomes" id="UP000094256">
    <property type="component" value="Chromosome"/>
</dbReference>
<keyword evidence="4" id="KW-1134">Transmembrane beta strand</keyword>
<dbReference type="Gene3D" id="1.20.1600.10">
    <property type="entry name" value="Outer membrane efflux proteins (OEP)"/>
    <property type="match status" value="1"/>
</dbReference>
<evidence type="ECO:0000256" key="3">
    <source>
        <dbReference type="ARBA" id="ARBA00022448"/>
    </source>
</evidence>
<comment type="subcellular location">
    <subcellularLocation>
        <location evidence="1">Cell outer membrane</location>
    </subcellularLocation>
</comment>
<evidence type="ECO:0000313" key="10">
    <source>
        <dbReference type="Proteomes" id="UP000094256"/>
    </source>
</evidence>
<dbReference type="InterPro" id="IPR003423">
    <property type="entry name" value="OMP_efflux"/>
</dbReference>
<sequence>MSPAAVRAQSVSLPPPNPRPISSATLADPILEIAERSVPASLFRPEIESAVLNHPSLQEARAGEAEAAAARRQTRAGLFPTVDITLNSNRSIARDFSNDPDNVVERSRALGRTDATLTLQQNVLDFGATSSRIVAGNARVRAAKAGTSASADDIALRAISIWYEVYAQRVLEKVASAFVLSQQRLRHAVERRIEQGVSAPGDLARIDSYIASANIRLASYRRGRLGAEAQYAQIMGHPAPVELMRAPDVSPASISSEDFAGLVDAVPAVKMAEAQAAAARHDARAARAEKLPTVSAGIDAGRYGLFENRQDYDVRGRITLRARLSAGITAREDQASARAHAAEARAARIREEALRDATIAFSDTRALEDQFVAVAANYVASRDARDVLAERFRIARGTLFDVLAAEDSYFSAAASYVQTLLERDVAKYALLSRTGRLLPYLGITIEDEHGSGGQP</sequence>
<dbReference type="GO" id="GO:0009279">
    <property type="term" value="C:cell outer membrane"/>
    <property type="evidence" value="ECO:0007669"/>
    <property type="project" value="UniProtKB-SubCell"/>
</dbReference>
<dbReference type="GO" id="GO:1990281">
    <property type="term" value="C:efflux pump complex"/>
    <property type="evidence" value="ECO:0007669"/>
    <property type="project" value="TreeGrafter"/>
</dbReference>
<dbReference type="AlphaFoldDB" id="A0A1B3ZE13"/>
<dbReference type="SUPFAM" id="SSF56954">
    <property type="entry name" value="Outer membrane efflux proteins (OEP)"/>
    <property type="match status" value="1"/>
</dbReference>
<comment type="similarity">
    <text evidence="2">Belongs to the outer membrane factor (OMF) (TC 1.B.17) family.</text>
</comment>
<evidence type="ECO:0000256" key="4">
    <source>
        <dbReference type="ARBA" id="ARBA00022452"/>
    </source>
</evidence>
<dbReference type="GO" id="GO:0015562">
    <property type="term" value="F:efflux transmembrane transporter activity"/>
    <property type="evidence" value="ECO:0007669"/>
    <property type="project" value="InterPro"/>
</dbReference>
<evidence type="ECO:0000256" key="5">
    <source>
        <dbReference type="ARBA" id="ARBA00022692"/>
    </source>
</evidence>
<evidence type="ECO:0000256" key="6">
    <source>
        <dbReference type="ARBA" id="ARBA00023136"/>
    </source>
</evidence>
<keyword evidence="6" id="KW-0472">Membrane</keyword>
<reference evidence="9 10" key="1">
    <citation type="submission" date="2016-01" db="EMBL/GenBank/DDBJ databases">
        <title>Complete genome and mega plasmid sequence of Sphingomonas panacis DCY99 elicits systemic resistance in rice to Xanthomonas oryzae.</title>
        <authorList>
            <person name="Kim Y.J."/>
            <person name="Yang D.C."/>
            <person name="Sing P."/>
        </authorList>
    </citation>
    <scope>NUCLEOTIDE SEQUENCE [LARGE SCALE GENOMIC DNA]</scope>
    <source>
        <strain evidence="9 10">DCY99</strain>
    </source>
</reference>
<evidence type="ECO:0008006" key="11">
    <source>
        <dbReference type="Google" id="ProtNLM"/>
    </source>
</evidence>
<keyword evidence="5" id="KW-0812">Transmembrane</keyword>
<evidence type="ECO:0000256" key="8">
    <source>
        <dbReference type="SAM" id="MobiDB-lite"/>
    </source>
</evidence>
<dbReference type="PANTHER" id="PTHR30026">
    <property type="entry name" value="OUTER MEMBRANE PROTEIN TOLC"/>
    <property type="match status" value="1"/>
</dbReference>